<proteinExistence type="predicted"/>
<dbReference type="AlphaFoldDB" id="A0A0F8XX85"/>
<reference evidence="2" key="1">
    <citation type="journal article" date="2015" name="Nature">
        <title>Complex archaea that bridge the gap between prokaryotes and eukaryotes.</title>
        <authorList>
            <person name="Spang A."/>
            <person name="Saw J.H."/>
            <person name="Jorgensen S.L."/>
            <person name="Zaremba-Niedzwiedzka K."/>
            <person name="Martijn J."/>
            <person name="Lind A.E."/>
            <person name="van Eijk R."/>
            <person name="Schleper C."/>
            <person name="Guy L."/>
            <person name="Ettema T.J."/>
        </authorList>
    </citation>
    <scope>NUCLEOTIDE SEQUENCE</scope>
</reference>
<comment type="caution">
    <text evidence="2">The sequence shown here is derived from an EMBL/GenBank/DDBJ whole genome shotgun (WGS) entry which is preliminary data.</text>
</comment>
<name>A0A0F8XX85_9ZZZZ</name>
<organism evidence="2">
    <name type="scientific">marine sediment metagenome</name>
    <dbReference type="NCBI Taxonomy" id="412755"/>
    <lineage>
        <taxon>unclassified sequences</taxon>
        <taxon>metagenomes</taxon>
        <taxon>ecological metagenomes</taxon>
    </lineage>
</organism>
<sequence>MTTKEKRERVRRIVDIPIQFIVQGRLYQGQIKNMGKEGWVKNIKQGGVFIEIEMSFSVGQVISMTYSSPHFGEKNRIGTIIRVEPQGIGVKFGYSGQ</sequence>
<dbReference type="Gene3D" id="2.40.10.220">
    <property type="entry name" value="predicted glycosyltransferase like domains"/>
    <property type="match status" value="1"/>
</dbReference>
<accession>A0A0F8XX85</accession>
<dbReference type="Pfam" id="PF07238">
    <property type="entry name" value="PilZ"/>
    <property type="match status" value="1"/>
</dbReference>
<protein>
    <recommendedName>
        <fullName evidence="1">PilZ domain-containing protein</fullName>
    </recommendedName>
</protein>
<evidence type="ECO:0000259" key="1">
    <source>
        <dbReference type="Pfam" id="PF07238"/>
    </source>
</evidence>
<gene>
    <name evidence="2" type="ORF">LCGC14_3163630</name>
</gene>
<dbReference type="SUPFAM" id="SSF141371">
    <property type="entry name" value="PilZ domain-like"/>
    <property type="match status" value="1"/>
</dbReference>
<feature type="domain" description="PilZ" evidence="1">
    <location>
        <begin position="6"/>
        <end position="92"/>
    </location>
</feature>
<dbReference type="GO" id="GO:0035438">
    <property type="term" value="F:cyclic-di-GMP binding"/>
    <property type="evidence" value="ECO:0007669"/>
    <property type="project" value="InterPro"/>
</dbReference>
<dbReference type="EMBL" id="LAZR01069996">
    <property type="protein sequence ID" value="KKK46599.1"/>
    <property type="molecule type" value="Genomic_DNA"/>
</dbReference>
<dbReference type="InterPro" id="IPR009875">
    <property type="entry name" value="PilZ_domain"/>
</dbReference>
<evidence type="ECO:0000313" key="2">
    <source>
        <dbReference type="EMBL" id="KKK46599.1"/>
    </source>
</evidence>